<gene>
    <name evidence="6" type="ORF">GTQ55_06765</name>
    <name evidence="5" type="ORF">HNQ53_001038</name>
</gene>
<evidence type="ECO:0000259" key="4">
    <source>
        <dbReference type="SMART" id="SM00327"/>
    </source>
</evidence>
<dbReference type="Pfam" id="PF13519">
    <property type="entry name" value="VWA_2"/>
    <property type="match status" value="1"/>
</dbReference>
<dbReference type="EMBL" id="JACHHR010000001">
    <property type="protein sequence ID" value="MBB5210850.1"/>
    <property type="molecule type" value="Genomic_DNA"/>
</dbReference>
<dbReference type="Gene3D" id="3.40.50.410">
    <property type="entry name" value="von Willebrand factor, type A domain"/>
    <property type="match status" value="1"/>
</dbReference>
<evidence type="ECO:0000256" key="2">
    <source>
        <dbReference type="SAM" id="MobiDB-lite"/>
    </source>
</evidence>
<evidence type="ECO:0000256" key="1">
    <source>
        <dbReference type="PROSITE-ProRule" id="PRU00339"/>
    </source>
</evidence>
<dbReference type="PANTHER" id="PTHR22550">
    <property type="entry name" value="SPORE GERMINATION PROTEIN"/>
    <property type="match status" value="1"/>
</dbReference>
<accession>A0A6P1TAV3</accession>
<feature type="compositionally biased region" description="Polar residues" evidence="2">
    <location>
        <begin position="506"/>
        <end position="528"/>
    </location>
</feature>
<dbReference type="InterPro" id="IPR050768">
    <property type="entry name" value="UPF0353/GerABKA_families"/>
</dbReference>
<feature type="region of interest" description="Disordered" evidence="2">
    <location>
        <begin position="472"/>
        <end position="562"/>
    </location>
</feature>
<keyword evidence="1" id="KW-0802">TPR repeat</keyword>
<dbReference type="EMBL" id="CP047491">
    <property type="protein sequence ID" value="QHQ38720.1"/>
    <property type="molecule type" value="Genomic_DNA"/>
</dbReference>
<dbReference type="RefSeq" id="WP_161858048.1">
    <property type="nucleotide sequence ID" value="NZ_CP047491.1"/>
</dbReference>
<dbReference type="OrthoDB" id="9807628at2"/>
<feature type="domain" description="VWFA" evidence="4">
    <location>
        <begin position="101"/>
        <end position="266"/>
    </location>
</feature>
<keyword evidence="3" id="KW-0472">Membrane</keyword>
<dbReference type="InterPro" id="IPR002035">
    <property type="entry name" value="VWF_A"/>
</dbReference>
<feature type="repeat" description="TPR" evidence="1">
    <location>
        <begin position="421"/>
        <end position="454"/>
    </location>
</feature>
<feature type="compositionally biased region" description="Low complexity" evidence="2">
    <location>
        <begin position="546"/>
        <end position="562"/>
    </location>
</feature>
<organism evidence="5 8">
    <name type="scientific">Microbulbifer hydrolyticus</name>
    <dbReference type="NCBI Taxonomy" id="48074"/>
    <lineage>
        <taxon>Bacteria</taxon>
        <taxon>Pseudomonadati</taxon>
        <taxon>Pseudomonadota</taxon>
        <taxon>Gammaproteobacteria</taxon>
        <taxon>Cellvibrionales</taxon>
        <taxon>Microbulbiferaceae</taxon>
        <taxon>Microbulbifer</taxon>
    </lineage>
</organism>
<protein>
    <submittedName>
        <fullName evidence="5">Ca-activated chloride channel family protein</fullName>
    </submittedName>
    <submittedName>
        <fullName evidence="6">VWA domain-containing protein</fullName>
    </submittedName>
</protein>
<evidence type="ECO:0000313" key="7">
    <source>
        <dbReference type="Proteomes" id="UP000464675"/>
    </source>
</evidence>
<evidence type="ECO:0000313" key="8">
    <source>
        <dbReference type="Proteomes" id="UP000563601"/>
    </source>
</evidence>
<evidence type="ECO:0000256" key="3">
    <source>
        <dbReference type="SAM" id="Phobius"/>
    </source>
</evidence>
<dbReference type="PROSITE" id="PS50005">
    <property type="entry name" value="TPR"/>
    <property type="match status" value="1"/>
</dbReference>
<dbReference type="InterPro" id="IPR011990">
    <property type="entry name" value="TPR-like_helical_dom_sf"/>
</dbReference>
<dbReference type="InterPro" id="IPR036465">
    <property type="entry name" value="vWFA_dom_sf"/>
</dbReference>
<evidence type="ECO:0000313" key="6">
    <source>
        <dbReference type="EMBL" id="QHQ38720.1"/>
    </source>
</evidence>
<keyword evidence="7" id="KW-1185">Reference proteome</keyword>
<sequence length="562" mass="62438">MSELSVWISAFHFLRPAWLLVLPMVLLIWWWLRVSSEKKRSSLPGAVAPHLARALSVGEQHTRRWPRFRPVDGLAALLALLALATAGPTWTRLPDPLMARTAPLVVVMQVNPSMDEKDVPPSRLERARQKVYDLLERRDDAPTALVAYAGSAHRVVPLTTDENLLRPYVEGLQSEVMPVDGNNAAAALKLAEEILQKQETPGGILFLTDGLDTGDIAAFNQRDRDNGLGFLVLLPGNADIPGVPQVRDARVTRVTPDSDDVDNLVRYFDSSFQQALAKDNNRQWDDRGWWLAWPAALLMLLWFRRGWVLPAQPGLRQQAVTHTGKALVLILGVLGFANSLSAPDALAQSPTSSVASNPAPPESAFLSRLFTPDQLGQWLMVRKEYARAANAFSEPYRRGYAQYQAGHYEDAANTLATLDSPEAIFTRAMAQVKSGQYQDAIAGFEQVLQMDADFPGAGKNLQLAREIFTYMQKSRGDEEEKDEQTQSDEESYDKQQQKQVEAPDKPSSQTEVNPEQWMSTLDTSTSEFMKQRFALEAAGGEKQGQAREQAPQQQAPQRGDTP</sequence>
<proteinExistence type="predicted"/>
<dbReference type="SMART" id="SM00327">
    <property type="entry name" value="VWA"/>
    <property type="match status" value="1"/>
</dbReference>
<dbReference type="Gene3D" id="1.25.40.10">
    <property type="entry name" value="Tetratricopeptide repeat domain"/>
    <property type="match status" value="1"/>
</dbReference>
<evidence type="ECO:0000313" key="5">
    <source>
        <dbReference type="EMBL" id="MBB5210850.1"/>
    </source>
</evidence>
<feature type="compositionally biased region" description="Basic and acidic residues" evidence="2">
    <location>
        <begin position="492"/>
        <end position="504"/>
    </location>
</feature>
<dbReference type="Proteomes" id="UP000563601">
    <property type="component" value="Unassembled WGS sequence"/>
</dbReference>
<keyword evidence="3" id="KW-0812">Transmembrane</keyword>
<dbReference type="SUPFAM" id="SSF53300">
    <property type="entry name" value="vWA-like"/>
    <property type="match status" value="1"/>
</dbReference>
<dbReference type="SUPFAM" id="SSF48452">
    <property type="entry name" value="TPR-like"/>
    <property type="match status" value="1"/>
</dbReference>
<feature type="transmembrane region" description="Helical" evidence="3">
    <location>
        <begin position="6"/>
        <end position="32"/>
    </location>
</feature>
<feature type="transmembrane region" description="Helical" evidence="3">
    <location>
        <begin position="71"/>
        <end position="90"/>
    </location>
</feature>
<keyword evidence="3" id="KW-1133">Transmembrane helix</keyword>
<name>A0A6P1TAV3_9GAMM</name>
<reference evidence="6 7" key="1">
    <citation type="submission" date="2020-01" db="EMBL/GenBank/DDBJ databases">
        <title>The possibility of degradation of plastic by Microbulbifer hydrolyticus IRE-31.</title>
        <authorList>
            <person name="Liu L."/>
        </authorList>
    </citation>
    <scope>NUCLEOTIDE SEQUENCE [LARGE SCALE GENOMIC DNA]</scope>
    <source>
        <strain evidence="6 7">IRE-31</strain>
    </source>
</reference>
<dbReference type="Proteomes" id="UP000464675">
    <property type="component" value="Chromosome"/>
</dbReference>
<dbReference type="PANTHER" id="PTHR22550:SF14">
    <property type="entry name" value="VWFA DOMAIN-CONTAINING PROTEIN"/>
    <property type="match status" value="1"/>
</dbReference>
<dbReference type="AlphaFoldDB" id="A0A6P1TAV3"/>
<dbReference type="InterPro" id="IPR019734">
    <property type="entry name" value="TPR_rpt"/>
</dbReference>
<reference evidence="5 8" key="2">
    <citation type="submission" date="2020-08" db="EMBL/GenBank/DDBJ databases">
        <title>Genomic Encyclopedia of Type Strains, Phase IV (KMG-IV): sequencing the most valuable type-strain genomes for metagenomic binning, comparative biology and taxonomic classification.</title>
        <authorList>
            <person name="Goeker M."/>
        </authorList>
    </citation>
    <scope>NUCLEOTIDE SEQUENCE [LARGE SCALE GENOMIC DNA]</scope>
    <source>
        <strain evidence="5 8">DSM 11525</strain>
    </source>
</reference>
<feature type="compositionally biased region" description="Acidic residues" evidence="2">
    <location>
        <begin position="477"/>
        <end position="491"/>
    </location>
</feature>